<dbReference type="SMART" id="SM00854">
    <property type="entry name" value="PGA_cap"/>
    <property type="match status" value="1"/>
</dbReference>
<evidence type="ECO:0000256" key="1">
    <source>
        <dbReference type="ARBA" id="ARBA00005662"/>
    </source>
</evidence>
<protein>
    <recommendedName>
        <fullName evidence="2">Capsule synthesis protein CapA domain-containing protein</fullName>
    </recommendedName>
</protein>
<name>A0A381UFA1_9ZZZZ</name>
<dbReference type="InterPro" id="IPR019079">
    <property type="entry name" value="Capsule_synth_CapA"/>
</dbReference>
<reference evidence="3" key="1">
    <citation type="submission" date="2018-05" db="EMBL/GenBank/DDBJ databases">
        <authorList>
            <person name="Lanie J.A."/>
            <person name="Ng W.-L."/>
            <person name="Kazmierczak K.M."/>
            <person name="Andrzejewski T.M."/>
            <person name="Davidsen T.M."/>
            <person name="Wayne K.J."/>
            <person name="Tettelin H."/>
            <person name="Glass J.I."/>
            <person name="Rusch D."/>
            <person name="Podicherti R."/>
            <person name="Tsui H.-C.T."/>
            <person name="Winkler M.E."/>
        </authorList>
    </citation>
    <scope>NUCLEOTIDE SEQUENCE</scope>
</reference>
<organism evidence="3">
    <name type="scientific">marine metagenome</name>
    <dbReference type="NCBI Taxonomy" id="408172"/>
    <lineage>
        <taxon>unclassified sequences</taxon>
        <taxon>metagenomes</taxon>
        <taxon>ecological metagenomes</taxon>
    </lineage>
</organism>
<feature type="domain" description="Capsule synthesis protein CapA" evidence="2">
    <location>
        <begin position="13"/>
        <end position="334"/>
    </location>
</feature>
<dbReference type="EMBL" id="UINC01006187">
    <property type="protein sequence ID" value="SVA26017.1"/>
    <property type="molecule type" value="Genomic_DNA"/>
</dbReference>
<sequence>VVVAYESSKGNITIAVAGDAMITRRMSPFKEKQFLDLVNVIRNADASIVNIEMLFHNFEMSWNMKDTVSFQVSDPRNLEELKWMGFDGVTTANNHSYDYSEGGFLTTLEFCEKFQLSHAGGGRNLDEARAPAYIDTAGGRVAIMGATTTFSDESRAGRGRPDFPGKPGLNALRHDVIHHVTESAFQVLERVKIELGYQEEEDNKIRFTPFLGEKYVGEGKTKFLNGKFLKDQQFSVDTLCNKEDLQGIAHWIRGAGKAADFLIYGTHCHESGTEGEYHGGSRLSPPAFLREFAHFAIDQGCHMFLAHGPHFLRGIEIYKNRPIFYSLGNFIFQNETVQRVPDQAYRGMGLSYEHTPGDWGLERSRGETVGFAADPVFYRSALPVCRYEDGELVDVLIYPIDLGFGQPMSQRGRPVLADSRVAQDVLKWLQAVSEPYGTDIEIKGNLGIIRV</sequence>
<gene>
    <name evidence="3" type="ORF">METZ01_LOCUS78871</name>
</gene>
<feature type="non-terminal residue" evidence="3">
    <location>
        <position position="1"/>
    </location>
</feature>
<proteinExistence type="inferred from homology"/>
<dbReference type="CDD" id="cd07381">
    <property type="entry name" value="MPP_CapA"/>
    <property type="match status" value="1"/>
</dbReference>
<dbReference type="AlphaFoldDB" id="A0A381UFA1"/>
<dbReference type="PANTHER" id="PTHR33393:SF13">
    <property type="entry name" value="PGA BIOSYNTHESIS PROTEIN CAPA"/>
    <property type="match status" value="1"/>
</dbReference>
<dbReference type="SUPFAM" id="SSF56300">
    <property type="entry name" value="Metallo-dependent phosphatases"/>
    <property type="match status" value="1"/>
</dbReference>
<accession>A0A381UFA1</accession>
<dbReference type="Pfam" id="PF09587">
    <property type="entry name" value="PGA_cap"/>
    <property type="match status" value="1"/>
</dbReference>
<dbReference type="InterPro" id="IPR029052">
    <property type="entry name" value="Metallo-depent_PP-like"/>
</dbReference>
<evidence type="ECO:0000313" key="3">
    <source>
        <dbReference type="EMBL" id="SVA26017.1"/>
    </source>
</evidence>
<comment type="similarity">
    <text evidence="1">Belongs to the CapA family.</text>
</comment>
<dbReference type="InterPro" id="IPR052169">
    <property type="entry name" value="CW_Biosynth-Accessory"/>
</dbReference>
<dbReference type="PANTHER" id="PTHR33393">
    <property type="entry name" value="POLYGLUTAMINE SYNTHESIS ACCESSORY PROTEIN RV0574C-RELATED"/>
    <property type="match status" value="1"/>
</dbReference>
<evidence type="ECO:0000259" key="2">
    <source>
        <dbReference type="SMART" id="SM00854"/>
    </source>
</evidence>